<evidence type="ECO:0000256" key="3">
    <source>
        <dbReference type="ARBA" id="ARBA00022777"/>
    </source>
</evidence>
<evidence type="ECO:0000256" key="5">
    <source>
        <dbReference type="PROSITE-ProRule" id="PRU10141"/>
    </source>
</evidence>
<evidence type="ECO:0000256" key="2">
    <source>
        <dbReference type="ARBA" id="ARBA00022741"/>
    </source>
</evidence>
<dbReference type="Gene3D" id="3.30.200.20">
    <property type="entry name" value="Phosphorylase Kinase, domain 1"/>
    <property type="match status" value="1"/>
</dbReference>
<keyword evidence="2 5" id="KW-0547">Nucleotide-binding</keyword>
<accession>A0A835KHR5</accession>
<keyword evidence="3" id="KW-0418">Kinase</keyword>
<dbReference type="GO" id="GO:0005524">
    <property type="term" value="F:ATP binding"/>
    <property type="evidence" value="ECO:0007669"/>
    <property type="project" value="UniProtKB-UniRule"/>
</dbReference>
<evidence type="ECO:0000256" key="1">
    <source>
        <dbReference type="ARBA" id="ARBA00022679"/>
    </source>
</evidence>
<feature type="signal peptide" evidence="7">
    <location>
        <begin position="1"/>
        <end position="28"/>
    </location>
</feature>
<evidence type="ECO:0000256" key="6">
    <source>
        <dbReference type="SAM" id="Phobius"/>
    </source>
</evidence>
<comment type="caution">
    <text evidence="9">The sequence shown here is derived from an EMBL/GenBank/DDBJ whole genome shotgun (WGS) entry which is preliminary data.</text>
</comment>
<dbReference type="EMBL" id="JACEFO010001605">
    <property type="protein sequence ID" value="KAF8732011.1"/>
    <property type="molecule type" value="Genomic_DNA"/>
</dbReference>
<dbReference type="AlphaFoldDB" id="A0A835KHR5"/>
<dbReference type="InterPro" id="IPR011009">
    <property type="entry name" value="Kinase-like_dom_sf"/>
</dbReference>
<dbReference type="PROSITE" id="PS00107">
    <property type="entry name" value="PROTEIN_KINASE_ATP"/>
    <property type="match status" value="1"/>
</dbReference>
<dbReference type="PANTHER" id="PTHR27007">
    <property type="match status" value="1"/>
</dbReference>
<keyword evidence="4 5" id="KW-0067">ATP-binding</keyword>
<feature type="domain" description="Protein kinase" evidence="8">
    <location>
        <begin position="368"/>
        <end position="656"/>
    </location>
</feature>
<evidence type="ECO:0000259" key="8">
    <source>
        <dbReference type="PROSITE" id="PS50011"/>
    </source>
</evidence>
<dbReference type="SUPFAM" id="SSF56112">
    <property type="entry name" value="Protein kinase-like (PK-like)"/>
    <property type="match status" value="1"/>
</dbReference>
<proteinExistence type="predicted"/>
<keyword evidence="7" id="KW-0732">Signal</keyword>
<dbReference type="GO" id="GO:0004672">
    <property type="term" value="F:protein kinase activity"/>
    <property type="evidence" value="ECO:0007669"/>
    <property type="project" value="InterPro"/>
</dbReference>
<dbReference type="Proteomes" id="UP000636709">
    <property type="component" value="Unassembled WGS sequence"/>
</dbReference>
<keyword evidence="6" id="KW-0472">Membrane</keyword>
<dbReference type="InterPro" id="IPR000719">
    <property type="entry name" value="Prot_kinase_dom"/>
</dbReference>
<dbReference type="InterPro" id="IPR050528">
    <property type="entry name" value="L-type_Lectin-RKs"/>
</dbReference>
<reference evidence="9" key="1">
    <citation type="submission" date="2020-07" db="EMBL/GenBank/DDBJ databases">
        <title>Genome sequence and genetic diversity analysis of an under-domesticated orphan crop, white fonio (Digitaria exilis).</title>
        <authorList>
            <person name="Bennetzen J.L."/>
            <person name="Chen S."/>
            <person name="Ma X."/>
            <person name="Wang X."/>
            <person name="Yssel A.E.J."/>
            <person name="Chaluvadi S.R."/>
            <person name="Johnson M."/>
            <person name="Gangashetty P."/>
            <person name="Hamidou F."/>
            <person name="Sanogo M.D."/>
            <person name="Zwaenepoel A."/>
            <person name="Wallace J."/>
            <person name="Van De Peer Y."/>
            <person name="Van Deynze A."/>
        </authorList>
    </citation>
    <scope>NUCLEOTIDE SEQUENCE</scope>
    <source>
        <tissue evidence="9">Leaves</tissue>
    </source>
</reference>
<feature type="transmembrane region" description="Helical" evidence="6">
    <location>
        <begin position="307"/>
        <end position="328"/>
    </location>
</feature>
<gene>
    <name evidence="9" type="ORF">HU200_015963</name>
</gene>
<dbReference type="Gene3D" id="1.10.510.10">
    <property type="entry name" value="Transferase(Phosphotransferase) domain 1"/>
    <property type="match status" value="1"/>
</dbReference>
<sequence length="701" mass="76991">MSAQMHTVVPCLGILFLHLLLVVPCSYSQPSSQCSESHQASRSDKWLDTFDPLTVVADSGLLENVHPDKLRGMAPNASLLLIPDVVLISDMVNQPDSPMLAEVDVSFTVCFSMRLHKPSWQETTKGKGRARGIAFLVLPNGITEEPYATVSVAKLLALDAGGSLNLSSPITGRALLPGGGNVSVHVQIGRLPDGSMPLPEGREGVPVIHIAAIEPARSAARYTVWVEYSRCRQILSVFVAAGYGSPKPVTAIAVMPNVNYRDTAVFGKAPMGLFSSARQLVQIHLWSMDTEDFPNYDQQQWRKRVTLYSAVGSVSATVLVGAIVVCYYRSKYRRWKQEQERLAKTMQRLPGVPAQIEYAHIKKATINFHDTTKLGTGGFGAVYKCTLPPASSGRGQAMAVAVKKFIQKVEEKRYEDFLAEVSVINRLRHKNIVPLIGWSYYKGVPLLIYEYMEKGSLDQHLFQRGGTSGQGDGSFLQWETRYGIARDIATGLHYVHHEHEPMVLHRDIKASNIMLDSNFRARLGDFGIACTVSADMSHATGFVGTIGYIAPEYLGSNKATRQTDIYAFGLVILEIVTGKQHRDVPPDDGHLTYWVWRLHREGKILEAVDSVLTAGEVIADEAHRLLLLGLACTNPIPSNRPSMMEAVQVITKASQLPDVPLEMPSSVRTSAGWHSPLNSACSTAERNWDESDSSNLVTAST</sequence>
<evidence type="ECO:0000313" key="10">
    <source>
        <dbReference type="Proteomes" id="UP000636709"/>
    </source>
</evidence>
<feature type="binding site" evidence="5">
    <location>
        <position position="404"/>
    </location>
    <ligand>
        <name>ATP</name>
        <dbReference type="ChEBI" id="CHEBI:30616"/>
    </ligand>
</feature>
<evidence type="ECO:0000256" key="7">
    <source>
        <dbReference type="SAM" id="SignalP"/>
    </source>
</evidence>
<dbReference type="SMART" id="SM00220">
    <property type="entry name" value="S_TKc"/>
    <property type="match status" value="1"/>
</dbReference>
<dbReference type="InterPro" id="IPR008271">
    <property type="entry name" value="Ser/Thr_kinase_AS"/>
</dbReference>
<dbReference type="PROSITE" id="PS00108">
    <property type="entry name" value="PROTEIN_KINASE_ST"/>
    <property type="match status" value="1"/>
</dbReference>
<keyword evidence="1" id="KW-0808">Transferase</keyword>
<dbReference type="PROSITE" id="PS50011">
    <property type="entry name" value="PROTEIN_KINASE_DOM"/>
    <property type="match status" value="1"/>
</dbReference>
<dbReference type="InterPro" id="IPR017441">
    <property type="entry name" value="Protein_kinase_ATP_BS"/>
</dbReference>
<feature type="chain" id="PRO_5032469083" description="Protein kinase domain-containing protein" evidence="7">
    <location>
        <begin position="29"/>
        <end position="701"/>
    </location>
</feature>
<dbReference type="OrthoDB" id="676172at2759"/>
<dbReference type="Pfam" id="PF00069">
    <property type="entry name" value="Pkinase"/>
    <property type="match status" value="1"/>
</dbReference>
<keyword evidence="6" id="KW-0812">Transmembrane</keyword>
<protein>
    <recommendedName>
        <fullName evidence="8">Protein kinase domain-containing protein</fullName>
    </recommendedName>
</protein>
<evidence type="ECO:0000313" key="9">
    <source>
        <dbReference type="EMBL" id="KAF8732011.1"/>
    </source>
</evidence>
<keyword evidence="6" id="KW-1133">Transmembrane helix</keyword>
<name>A0A835KHR5_9POAL</name>
<dbReference type="FunFam" id="1.10.510.10:FF:000444">
    <property type="entry name" value="probable L-type lectin-domain containing receptor kinase S.5"/>
    <property type="match status" value="1"/>
</dbReference>
<organism evidence="9 10">
    <name type="scientific">Digitaria exilis</name>
    <dbReference type="NCBI Taxonomy" id="1010633"/>
    <lineage>
        <taxon>Eukaryota</taxon>
        <taxon>Viridiplantae</taxon>
        <taxon>Streptophyta</taxon>
        <taxon>Embryophyta</taxon>
        <taxon>Tracheophyta</taxon>
        <taxon>Spermatophyta</taxon>
        <taxon>Magnoliopsida</taxon>
        <taxon>Liliopsida</taxon>
        <taxon>Poales</taxon>
        <taxon>Poaceae</taxon>
        <taxon>PACMAD clade</taxon>
        <taxon>Panicoideae</taxon>
        <taxon>Panicodae</taxon>
        <taxon>Paniceae</taxon>
        <taxon>Anthephorinae</taxon>
        <taxon>Digitaria</taxon>
    </lineage>
</organism>
<evidence type="ECO:0000256" key="4">
    <source>
        <dbReference type="ARBA" id="ARBA00022840"/>
    </source>
</evidence>
<keyword evidence="10" id="KW-1185">Reference proteome</keyword>